<dbReference type="UniPathway" id="UPA00696"/>
<dbReference type="Proteomes" id="UP000307440">
    <property type="component" value="Unassembled WGS sequence"/>
</dbReference>
<dbReference type="AlphaFoldDB" id="A0A5C3L076"/>
<dbReference type="PROSITE" id="PS00775">
    <property type="entry name" value="GLYCOSYL_HYDROL_F3"/>
    <property type="match status" value="1"/>
</dbReference>
<evidence type="ECO:0000256" key="3">
    <source>
        <dbReference type="ARBA" id="ARBA00012744"/>
    </source>
</evidence>
<dbReference type="SUPFAM" id="SSF52279">
    <property type="entry name" value="Beta-D-glucan exohydrolase, C-terminal domain"/>
    <property type="match status" value="1"/>
</dbReference>
<dbReference type="InterPro" id="IPR050288">
    <property type="entry name" value="Cellulose_deg_GH3"/>
</dbReference>
<dbReference type="EC" id="3.2.1.21" evidence="3 6"/>
<keyword evidence="6" id="KW-0624">Polysaccharide degradation</keyword>
<comment type="similarity">
    <text evidence="2 6">Belongs to the glycosyl hydrolase 3 family.</text>
</comment>
<comment type="pathway">
    <text evidence="6">Glycan metabolism; cellulose degradation.</text>
</comment>
<dbReference type="Gene3D" id="3.40.50.1700">
    <property type="entry name" value="Glycoside hydrolase family 3 C-terminal domain"/>
    <property type="match status" value="1"/>
</dbReference>
<dbReference type="GO" id="GO:0008422">
    <property type="term" value="F:beta-glucosidase activity"/>
    <property type="evidence" value="ECO:0007669"/>
    <property type="project" value="UniProtKB-EC"/>
</dbReference>
<dbReference type="InterPro" id="IPR001764">
    <property type="entry name" value="Glyco_hydro_3_N"/>
</dbReference>
<keyword evidence="6" id="KW-0119">Carbohydrate metabolism</keyword>
<organism evidence="8 9">
    <name type="scientific">Coprinopsis marcescibilis</name>
    <name type="common">Agaric fungus</name>
    <name type="synonym">Psathyrella marcescibilis</name>
    <dbReference type="NCBI Taxonomy" id="230819"/>
    <lineage>
        <taxon>Eukaryota</taxon>
        <taxon>Fungi</taxon>
        <taxon>Dikarya</taxon>
        <taxon>Basidiomycota</taxon>
        <taxon>Agaricomycotina</taxon>
        <taxon>Agaricomycetes</taxon>
        <taxon>Agaricomycetidae</taxon>
        <taxon>Agaricales</taxon>
        <taxon>Agaricineae</taxon>
        <taxon>Psathyrellaceae</taxon>
        <taxon>Coprinopsis</taxon>
    </lineage>
</organism>
<dbReference type="PANTHER" id="PTHR42715:SF27">
    <property type="entry name" value="BETA-GLUCOSIDASE-RELATED"/>
    <property type="match status" value="1"/>
</dbReference>
<keyword evidence="4 6" id="KW-0378">Hydrolase</keyword>
<evidence type="ECO:0000256" key="2">
    <source>
        <dbReference type="ARBA" id="ARBA00005336"/>
    </source>
</evidence>
<dbReference type="SMART" id="SM01217">
    <property type="entry name" value="Fn3_like"/>
    <property type="match status" value="1"/>
</dbReference>
<evidence type="ECO:0000256" key="4">
    <source>
        <dbReference type="ARBA" id="ARBA00022801"/>
    </source>
</evidence>
<dbReference type="InterPro" id="IPR013783">
    <property type="entry name" value="Ig-like_fold"/>
</dbReference>
<name>A0A5C3L076_COPMA</name>
<dbReference type="Gene3D" id="2.60.40.10">
    <property type="entry name" value="Immunoglobulins"/>
    <property type="match status" value="1"/>
</dbReference>
<dbReference type="InterPro" id="IPR019800">
    <property type="entry name" value="Glyco_hydro_3_AS"/>
</dbReference>
<dbReference type="OrthoDB" id="47059at2759"/>
<dbReference type="SUPFAM" id="SSF51445">
    <property type="entry name" value="(Trans)glycosidases"/>
    <property type="match status" value="1"/>
</dbReference>
<dbReference type="InterPro" id="IPR037524">
    <property type="entry name" value="PA14/GLEYA"/>
</dbReference>
<dbReference type="InterPro" id="IPR002772">
    <property type="entry name" value="Glyco_hydro_3_C"/>
</dbReference>
<dbReference type="Pfam" id="PF07691">
    <property type="entry name" value="PA14"/>
    <property type="match status" value="1"/>
</dbReference>
<evidence type="ECO:0000256" key="5">
    <source>
        <dbReference type="ARBA" id="ARBA00023295"/>
    </source>
</evidence>
<dbReference type="InterPro" id="IPR011658">
    <property type="entry name" value="PA14_dom"/>
</dbReference>
<evidence type="ECO:0000256" key="1">
    <source>
        <dbReference type="ARBA" id="ARBA00000448"/>
    </source>
</evidence>
<gene>
    <name evidence="8" type="ORF">FA15DRAFT_615833</name>
</gene>
<keyword evidence="5 6" id="KW-0326">Glycosidase</keyword>
<dbReference type="Gene3D" id="3.20.20.300">
    <property type="entry name" value="Glycoside hydrolase, family 3, N-terminal domain"/>
    <property type="match status" value="1"/>
</dbReference>
<accession>A0A5C3L076</accession>
<dbReference type="Gene3D" id="2.60.120.260">
    <property type="entry name" value="Galactose-binding domain-like"/>
    <property type="match status" value="1"/>
</dbReference>
<evidence type="ECO:0000259" key="7">
    <source>
        <dbReference type="PROSITE" id="PS51820"/>
    </source>
</evidence>
<reference evidence="8 9" key="1">
    <citation type="journal article" date="2019" name="Nat. Ecol. Evol.">
        <title>Megaphylogeny resolves global patterns of mushroom evolution.</title>
        <authorList>
            <person name="Varga T."/>
            <person name="Krizsan K."/>
            <person name="Foldi C."/>
            <person name="Dima B."/>
            <person name="Sanchez-Garcia M."/>
            <person name="Sanchez-Ramirez S."/>
            <person name="Szollosi G.J."/>
            <person name="Szarkandi J.G."/>
            <person name="Papp V."/>
            <person name="Albert L."/>
            <person name="Andreopoulos W."/>
            <person name="Angelini C."/>
            <person name="Antonin V."/>
            <person name="Barry K.W."/>
            <person name="Bougher N.L."/>
            <person name="Buchanan P."/>
            <person name="Buyck B."/>
            <person name="Bense V."/>
            <person name="Catcheside P."/>
            <person name="Chovatia M."/>
            <person name="Cooper J."/>
            <person name="Damon W."/>
            <person name="Desjardin D."/>
            <person name="Finy P."/>
            <person name="Geml J."/>
            <person name="Haridas S."/>
            <person name="Hughes K."/>
            <person name="Justo A."/>
            <person name="Karasinski D."/>
            <person name="Kautmanova I."/>
            <person name="Kiss B."/>
            <person name="Kocsube S."/>
            <person name="Kotiranta H."/>
            <person name="LaButti K.M."/>
            <person name="Lechner B.E."/>
            <person name="Liimatainen K."/>
            <person name="Lipzen A."/>
            <person name="Lukacs Z."/>
            <person name="Mihaltcheva S."/>
            <person name="Morgado L.N."/>
            <person name="Niskanen T."/>
            <person name="Noordeloos M.E."/>
            <person name="Ohm R.A."/>
            <person name="Ortiz-Santana B."/>
            <person name="Ovrebo C."/>
            <person name="Racz N."/>
            <person name="Riley R."/>
            <person name="Savchenko A."/>
            <person name="Shiryaev A."/>
            <person name="Soop K."/>
            <person name="Spirin V."/>
            <person name="Szebenyi C."/>
            <person name="Tomsovsky M."/>
            <person name="Tulloss R.E."/>
            <person name="Uehling J."/>
            <person name="Grigoriev I.V."/>
            <person name="Vagvolgyi C."/>
            <person name="Papp T."/>
            <person name="Martin F.M."/>
            <person name="Miettinen O."/>
            <person name="Hibbett D.S."/>
            <person name="Nagy L.G."/>
        </authorList>
    </citation>
    <scope>NUCLEOTIDE SEQUENCE [LARGE SCALE GENOMIC DNA]</scope>
    <source>
        <strain evidence="8 9">CBS 121175</strain>
    </source>
</reference>
<comment type="catalytic activity">
    <reaction evidence="1 6">
        <text>Hydrolysis of terminal, non-reducing beta-D-glucosyl residues with release of beta-D-glucose.</text>
        <dbReference type="EC" id="3.2.1.21"/>
    </reaction>
</comment>
<dbReference type="InterPro" id="IPR017853">
    <property type="entry name" value="GH"/>
</dbReference>
<dbReference type="STRING" id="230819.A0A5C3L076"/>
<dbReference type="Pfam" id="PF00933">
    <property type="entry name" value="Glyco_hydro_3"/>
    <property type="match status" value="1"/>
</dbReference>
<evidence type="ECO:0000313" key="8">
    <source>
        <dbReference type="EMBL" id="TFK26372.1"/>
    </source>
</evidence>
<keyword evidence="9" id="KW-1185">Reference proteome</keyword>
<dbReference type="SMART" id="SM00758">
    <property type="entry name" value="PA14"/>
    <property type="match status" value="1"/>
</dbReference>
<dbReference type="GO" id="GO:0030245">
    <property type="term" value="P:cellulose catabolic process"/>
    <property type="evidence" value="ECO:0007669"/>
    <property type="project" value="UniProtKB-UniPathway"/>
</dbReference>
<dbReference type="PANTHER" id="PTHR42715">
    <property type="entry name" value="BETA-GLUCOSIDASE"/>
    <property type="match status" value="1"/>
</dbReference>
<dbReference type="InterPro" id="IPR036962">
    <property type="entry name" value="Glyco_hydro_3_N_sf"/>
</dbReference>
<proteinExistence type="inferred from homology"/>
<dbReference type="InterPro" id="IPR036881">
    <property type="entry name" value="Glyco_hydro_3_C_sf"/>
</dbReference>
<dbReference type="Pfam" id="PF14310">
    <property type="entry name" value="Fn3-like"/>
    <property type="match status" value="1"/>
</dbReference>
<evidence type="ECO:0000313" key="9">
    <source>
        <dbReference type="Proteomes" id="UP000307440"/>
    </source>
</evidence>
<feature type="domain" description="PA14" evidence="7">
    <location>
        <begin position="407"/>
        <end position="571"/>
    </location>
</feature>
<dbReference type="EMBL" id="ML210175">
    <property type="protein sequence ID" value="TFK26372.1"/>
    <property type="molecule type" value="Genomic_DNA"/>
</dbReference>
<protein>
    <recommendedName>
        <fullName evidence="3 6">beta-glucosidase</fullName>
        <ecNumber evidence="3 6">3.2.1.21</ecNumber>
    </recommendedName>
</protein>
<dbReference type="InterPro" id="IPR026891">
    <property type="entry name" value="Fn3-like"/>
</dbReference>
<dbReference type="Pfam" id="PF01915">
    <property type="entry name" value="Glyco_hydro_3_C"/>
    <property type="match status" value="1"/>
</dbReference>
<evidence type="ECO:0000256" key="6">
    <source>
        <dbReference type="RuleBase" id="RU361161"/>
    </source>
</evidence>
<sequence length="854" mass="93065">MAEHPFLTADIDELVKQLKTDEKISLLGAPNWWNTSSIPRLNIPSVRMSDGPNGVRGSSHFVSTPAQCLPCATSLAATFDSDLIYQAGVLLGKEAKIKSSTVLLAPTCNIQRTPLGGRAFESFSEDPHLSGTLAAAYVNGLQSEGVAATIKHLVANDQEHERTAADSVVSDRALREVYLYPFMWAQKHAKPGAYMTSYGRIKGVHCSENRDLLDGILRKEWGFDGMIISDWFGTYGVDTALNAGLDLEMPGPPRWRTPLLIMQCLSAQKLLMPTIDDRVSTILRFVQKQARRNPEVVFGDGVERSRDSPETREFCRKLASEGMVLLKNDNAVLPLTSSKKKILVTGPNAQGFVISGGGSAALKATYIHSPWNAIKDAAPKYLEVLYTVGCYAHKYLPTLESKLVTPDGKPGWACTFYDHDDKGNPQNSLDTFLLNDTRVKLNDFLPKGLTQTWTIKLRGKLTVDVTGPFELGLTVAGRAKLWLDDKLTIDNWTKQTPGDFFYGQGTVEEKAVVDVVAGQTIDVLVEYTNTVAPDGADENGAQRLAQPALMKGVRLGGALKINPEEAIAEAVKLAKKVDAVIVIGGLTPEWESEGFDRPSLKMPGLQDELIASLADANPNTVAIIQAGSAVSMPWADKVAGILQAWYSGNEVGNAIADIVYGTVNPGGKLPLTFPVREEDISAHLHDKCENGKIHYHEDVYVGYKYNQARGVKALFPFGFGLSYTTFEFSGLTVAKASFDGIVDDLKVETQVTVRNTGGKVGSETAQVYVSYPSQGPISPKYQLRGYAKARELAAGSSTTLSISLDKFAFAYWNEAINQWKITAGTYELHVGNSSENLVLVEKVEIPRSFTWSGL</sequence>
<dbReference type="PRINTS" id="PR00133">
    <property type="entry name" value="GLHYDRLASE3"/>
</dbReference>
<dbReference type="PROSITE" id="PS51820">
    <property type="entry name" value="PA14"/>
    <property type="match status" value="1"/>
</dbReference>